<evidence type="ECO:0000313" key="2">
    <source>
        <dbReference type="EMBL" id="TDB94835.1"/>
    </source>
</evidence>
<accession>A0A4V2XHH0</accession>
<dbReference type="OrthoDB" id="3260166at2"/>
<dbReference type="EMBL" id="SMJZ01000340">
    <property type="protein sequence ID" value="TDB94835.1"/>
    <property type="molecule type" value="Genomic_DNA"/>
</dbReference>
<proteinExistence type="predicted"/>
<feature type="signal peptide" evidence="1">
    <location>
        <begin position="1"/>
        <end position="25"/>
    </location>
</feature>
<dbReference type="RefSeq" id="WP_132341790.1">
    <property type="nucleotide sequence ID" value="NZ_SMJZ01000340.1"/>
</dbReference>
<evidence type="ECO:0000256" key="1">
    <source>
        <dbReference type="SAM" id="SignalP"/>
    </source>
</evidence>
<sequence>MLRRMTAWYLRWLRRAFLLAGWTPADVLHALDVRSDGSGWTYTWSSADELRHIPGWVRNRLNAWIGGDGQVLTSGSQRLAAAAQEVEEQRRRRVKERERRWAQRVEAGGEDGPAARARALLVATSPSFAAALRRTGLRCRNAR</sequence>
<gene>
    <name evidence="2" type="ORF">E1267_42460</name>
</gene>
<feature type="chain" id="PRO_5039072162" evidence="1">
    <location>
        <begin position="26"/>
        <end position="143"/>
    </location>
</feature>
<keyword evidence="1" id="KW-0732">Signal</keyword>
<dbReference type="Proteomes" id="UP000295157">
    <property type="component" value="Unassembled WGS sequence"/>
</dbReference>
<reference evidence="2 3" key="1">
    <citation type="submission" date="2019-02" db="EMBL/GenBank/DDBJ databases">
        <title>Draft genome sequences of novel Actinobacteria.</title>
        <authorList>
            <person name="Sahin N."/>
            <person name="Ay H."/>
            <person name="Saygin H."/>
        </authorList>
    </citation>
    <scope>NUCLEOTIDE SEQUENCE [LARGE SCALE GENOMIC DNA]</scope>
    <source>
        <strain evidence="2 3">KC201</strain>
    </source>
</reference>
<dbReference type="AlphaFoldDB" id="A0A4V2XHH0"/>
<name>A0A4V2XHH0_9ACTN</name>
<organism evidence="2 3">
    <name type="scientific">Nonomuraea longispora</name>
    <dbReference type="NCBI Taxonomy" id="1848320"/>
    <lineage>
        <taxon>Bacteria</taxon>
        <taxon>Bacillati</taxon>
        <taxon>Actinomycetota</taxon>
        <taxon>Actinomycetes</taxon>
        <taxon>Streptosporangiales</taxon>
        <taxon>Streptosporangiaceae</taxon>
        <taxon>Nonomuraea</taxon>
    </lineage>
</organism>
<keyword evidence="3" id="KW-1185">Reference proteome</keyword>
<protein>
    <submittedName>
        <fullName evidence="2">Uncharacterized protein</fullName>
    </submittedName>
</protein>
<comment type="caution">
    <text evidence="2">The sequence shown here is derived from an EMBL/GenBank/DDBJ whole genome shotgun (WGS) entry which is preliminary data.</text>
</comment>
<evidence type="ECO:0000313" key="3">
    <source>
        <dbReference type="Proteomes" id="UP000295157"/>
    </source>
</evidence>